<dbReference type="GO" id="GO:0012505">
    <property type="term" value="C:endomembrane system"/>
    <property type="evidence" value="ECO:0007669"/>
    <property type="project" value="UniProtKB-SubCell"/>
</dbReference>
<comment type="subcellular location">
    <subcellularLocation>
        <location evidence="2">Endomembrane system</location>
        <topology evidence="2">Multi-pass membrane protein</topology>
    </subcellularLocation>
</comment>
<dbReference type="AlphaFoldDB" id="A0AAW1UVM0"/>
<dbReference type="GO" id="GO:0016020">
    <property type="term" value="C:membrane"/>
    <property type="evidence" value="ECO:0007669"/>
    <property type="project" value="InterPro"/>
</dbReference>
<gene>
    <name evidence="18" type="ORF">WA026_004961</name>
</gene>
<evidence type="ECO:0000256" key="17">
    <source>
        <dbReference type="SAM" id="Phobius"/>
    </source>
</evidence>
<comment type="catalytic activity">
    <reaction evidence="7">
        <text>12-hexadecanoyloxy-octadecanoate + H2O = 12-hydroxyoctadecanoate + hexadecanoate + H(+)</text>
        <dbReference type="Rhea" id="RHEA:52056"/>
        <dbReference type="ChEBI" id="CHEBI:7896"/>
        <dbReference type="ChEBI" id="CHEBI:15377"/>
        <dbReference type="ChEBI" id="CHEBI:15378"/>
        <dbReference type="ChEBI" id="CHEBI:83677"/>
        <dbReference type="ChEBI" id="CHEBI:84201"/>
    </reaction>
    <physiologicalReaction direction="left-to-right" evidence="7">
        <dbReference type="Rhea" id="RHEA:52057"/>
    </physiologicalReaction>
</comment>
<evidence type="ECO:0000256" key="5">
    <source>
        <dbReference type="ARBA" id="ARBA00022989"/>
    </source>
</evidence>
<comment type="catalytic activity">
    <reaction evidence="12">
        <text>9-(9Z-octadecenoyloxy)-octadecanoate + H2O = 9-hydroxy-octadecanoate + (9Z)-octadecenoate + H(+)</text>
        <dbReference type="Rhea" id="RHEA:52048"/>
        <dbReference type="ChEBI" id="CHEBI:15377"/>
        <dbReference type="ChEBI" id="CHEBI:15378"/>
        <dbReference type="ChEBI" id="CHEBI:30823"/>
        <dbReference type="ChEBI" id="CHEBI:136282"/>
        <dbReference type="ChEBI" id="CHEBI:136286"/>
    </reaction>
    <physiologicalReaction direction="left-to-right" evidence="12">
        <dbReference type="Rhea" id="RHEA:52049"/>
    </physiologicalReaction>
</comment>
<feature type="transmembrane region" description="Helical" evidence="17">
    <location>
        <begin position="161"/>
        <end position="179"/>
    </location>
</feature>
<evidence type="ECO:0000256" key="13">
    <source>
        <dbReference type="ARBA" id="ARBA00049221"/>
    </source>
</evidence>
<comment type="catalytic activity">
    <reaction evidence="9">
        <text>9-hexadecanoyloxy-octadecanoate + H2O = 9-hydroxy-octadecanoate + hexadecanoate + H(+)</text>
        <dbReference type="Rhea" id="RHEA:52052"/>
        <dbReference type="ChEBI" id="CHEBI:7896"/>
        <dbReference type="ChEBI" id="CHEBI:15377"/>
        <dbReference type="ChEBI" id="CHEBI:15378"/>
        <dbReference type="ChEBI" id="CHEBI:83670"/>
        <dbReference type="ChEBI" id="CHEBI:136286"/>
    </reaction>
    <physiologicalReaction direction="left-to-right" evidence="9">
        <dbReference type="Rhea" id="RHEA:52053"/>
    </physiologicalReaction>
</comment>
<protein>
    <recommendedName>
        <fullName evidence="20">Androgen-dependent TFPI-regulating protein</fullName>
    </recommendedName>
</protein>
<dbReference type="Proteomes" id="UP001431783">
    <property type="component" value="Unassembled WGS sequence"/>
</dbReference>
<evidence type="ECO:0000313" key="19">
    <source>
        <dbReference type="Proteomes" id="UP001431783"/>
    </source>
</evidence>
<organism evidence="18 19">
    <name type="scientific">Henosepilachna vigintioctopunctata</name>
    <dbReference type="NCBI Taxonomy" id="420089"/>
    <lineage>
        <taxon>Eukaryota</taxon>
        <taxon>Metazoa</taxon>
        <taxon>Ecdysozoa</taxon>
        <taxon>Arthropoda</taxon>
        <taxon>Hexapoda</taxon>
        <taxon>Insecta</taxon>
        <taxon>Pterygota</taxon>
        <taxon>Neoptera</taxon>
        <taxon>Endopterygota</taxon>
        <taxon>Coleoptera</taxon>
        <taxon>Polyphaga</taxon>
        <taxon>Cucujiformia</taxon>
        <taxon>Coccinelloidea</taxon>
        <taxon>Coccinellidae</taxon>
        <taxon>Epilachninae</taxon>
        <taxon>Epilachnini</taxon>
        <taxon>Henosepilachna</taxon>
    </lineage>
</organism>
<keyword evidence="6 17" id="KW-0472">Membrane</keyword>
<dbReference type="EMBL" id="JARQZJ010000092">
    <property type="protein sequence ID" value="KAK9884027.1"/>
    <property type="molecule type" value="Genomic_DNA"/>
</dbReference>
<feature type="transmembrane region" description="Helical" evidence="17">
    <location>
        <begin position="130"/>
        <end position="149"/>
    </location>
</feature>
<evidence type="ECO:0000313" key="18">
    <source>
        <dbReference type="EMBL" id="KAK9884027.1"/>
    </source>
</evidence>
<dbReference type="Pfam" id="PF04750">
    <property type="entry name" value="Far-17a_AIG1"/>
    <property type="match status" value="1"/>
</dbReference>
<evidence type="ECO:0000256" key="12">
    <source>
        <dbReference type="ARBA" id="ARBA00048800"/>
    </source>
</evidence>
<keyword evidence="5 17" id="KW-1133">Transmembrane helix</keyword>
<comment type="catalytic activity">
    <reaction evidence="8">
        <text>13-octadecanoyloxy-octadecanoate + H2O = 13-hydroxy-octadecanoate + octadecanoate + H(+)</text>
        <dbReference type="Rhea" id="RHEA:52084"/>
        <dbReference type="ChEBI" id="CHEBI:15377"/>
        <dbReference type="ChEBI" id="CHEBI:15378"/>
        <dbReference type="ChEBI" id="CHEBI:25629"/>
        <dbReference type="ChEBI" id="CHEBI:136304"/>
        <dbReference type="ChEBI" id="CHEBI:136335"/>
    </reaction>
    <physiologicalReaction direction="left-to-right" evidence="8">
        <dbReference type="Rhea" id="RHEA:52085"/>
    </physiologicalReaction>
</comment>
<comment type="catalytic activity">
    <reaction evidence="16">
        <text>12-(9Z-hexadecenoyloxy)-octadecanoate + H2O = 12-hydroxyoctadecanoate + (9Z)-hexadecenoate + H(+)</text>
        <dbReference type="Rhea" id="RHEA:52072"/>
        <dbReference type="ChEBI" id="CHEBI:15377"/>
        <dbReference type="ChEBI" id="CHEBI:15378"/>
        <dbReference type="ChEBI" id="CHEBI:32372"/>
        <dbReference type="ChEBI" id="CHEBI:84201"/>
        <dbReference type="ChEBI" id="CHEBI:136312"/>
    </reaction>
    <physiologicalReaction direction="left-to-right" evidence="16">
        <dbReference type="Rhea" id="RHEA:52073"/>
    </physiologicalReaction>
</comment>
<evidence type="ECO:0000256" key="11">
    <source>
        <dbReference type="ARBA" id="ARBA00048701"/>
    </source>
</evidence>
<comment type="similarity">
    <text evidence="3">Belongs to the AIG1 family.</text>
</comment>
<keyword evidence="4 17" id="KW-0812">Transmembrane</keyword>
<evidence type="ECO:0000256" key="15">
    <source>
        <dbReference type="ARBA" id="ARBA00049322"/>
    </source>
</evidence>
<evidence type="ECO:0000256" key="8">
    <source>
        <dbReference type="ARBA" id="ARBA00047427"/>
    </source>
</evidence>
<proteinExistence type="inferred from homology"/>
<reference evidence="18 19" key="1">
    <citation type="submission" date="2023-03" db="EMBL/GenBank/DDBJ databases">
        <title>Genome insight into feeding habits of ladybird beetles.</title>
        <authorList>
            <person name="Li H.-S."/>
            <person name="Huang Y.-H."/>
            <person name="Pang H."/>
        </authorList>
    </citation>
    <scope>NUCLEOTIDE SEQUENCE [LARGE SCALE GENOMIC DNA]</scope>
    <source>
        <strain evidence="18">SYSU_2023b</strain>
        <tissue evidence="18">Whole body</tissue>
    </source>
</reference>
<evidence type="ECO:0008006" key="20">
    <source>
        <dbReference type="Google" id="ProtNLM"/>
    </source>
</evidence>
<evidence type="ECO:0000256" key="1">
    <source>
        <dbReference type="ARBA" id="ARBA00000923"/>
    </source>
</evidence>
<evidence type="ECO:0000256" key="9">
    <source>
        <dbReference type="ARBA" id="ARBA00047863"/>
    </source>
</evidence>
<comment type="catalytic activity">
    <reaction evidence="14">
        <text>13-(9Z-octadecenoyloxy)-octadecanoate + H2O = 13-hydroxy-octadecanoate + (9Z)-octadecenoate + H(+)</text>
        <dbReference type="Rhea" id="RHEA:52064"/>
        <dbReference type="ChEBI" id="CHEBI:15377"/>
        <dbReference type="ChEBI" id="CHEBI:15378"/>
        <dbReference type="ChEBI" id="CHEBI:30823"/>
        <dbReference type="ChEBI" id="CHEBI:136303"/>
        <dbReference type="ChEBI" id="CHEBI:136304"/>
    </reaction>
    <physiologicalReaction direction="left-to-right" evidence="14">
        <dbReference type="Rhea" id="RHEA:52065"/>
    </physiologicalReaction>
</comment>
<sequence length="251" mass="29156">MVENKLRLGYHSLVSVCYIIGASWALFFCDFTSATDERVLDMQRYGGRYLTTWNFIFHILYFGVALNGDFLLMNSSCTSCISTVSKIKGYLFTCFLVPCSTYVVTVFWSLFNYDRDLVYPLATDAVVPLWFNHLVHSMTFVFMILEFYFTDINTIPSLESVLLGFSCLNVAYYSILFYTKSKTGRYFYGIFHLLSTWQLILFILGTFISCLFIIKGGMLLQQTIHDKKHQKINKLDLNQHKKVNGNEKWIL</sequence>
<evidence type="ECO:0000256" key="4">
    <source>
        <dbReference type="ARBA" id="ARBA00022692"/>
    </source>
</evidence>
<feature type="transmembrane region" description="Helical" evidence="17">
    <location>
        <begin position="12"/>
        <end position="35"/>
    </location>
</feature>
<evidence type="ECO:0000256" key="6">
    <source>
        <dbReference type="ARBA" id="ARBA00023136"/>
    </source>
</evidence>
<evidence type="ECO:0000256" key="3">
    <source>
        <dbReference type="ARBA" id="ARBA00009300"/>
    </source>
</evidence>
<dbReference type="PANTHER" id="PTHR10989:SF16">
    <property type="entry name" value="AT02829P-RELATED"/>
    <property type="match status" value="1"/>
</dbReference>
<keyword evidence="19" id="KW-1185">Reference proteome</keyword>
<dbReference type="PANTHER" id="PTHR10989">
    <property type="entry name" value="ANDROGEN-INDUCED PROTEIN 1-RELATED"/>
    <property type="match status" value="1"/>
</dbReference>
<name>A0AAW1UVM0_9CUCU</name>
<comment type="catalytic activity">
    <reaction evidence="11">
        <text>12-(9Z-octadecenoyloxy)-octadecanoate + H2O = 12-hydroxyoctadecanoate + (9Z)-octadecenoate + H(+)</text>
        <dbReference type="Rhea" id="RHEA:52060"/>
        <dbReference type="ChEBI" id="CHEBI:15377"/>
        <dbReference type="ChEBI" id="CHEBI:15378"/>
        <dbReference type="ChEBI" id="CHEBI:30823"/>
        <dbReference type="ChEBI" id="CHEBI:84201"/>
        <dbReference type="ChEBI" id="CHEBI:136302"/>
    </reaction>
    <physiologicalReaction direction="left-to-right" evidence="11">
        <dbReference type="Rhea" id="RHEA:52061"/>
    </physiologicalReaction>
</comment>
<comment type="catalytic activity">
    <reaction evidence="10">
        <text>12-octadecanoyloxy-octadecanoate + H2O = 12-hydroxyoctadecanoate + octadecanoate + H(+)</text>
        <dbReference type="Rhea" id="RHEA:52080"/>
        <dbReference type="ChEBI" id="CHEBI:15377"/>
        <dbReference type="ChEBI" id="CHEBI:15378"/>
        <dbReference type="ChEBI" id="CHEBI:25629"/>
        <dbReference type="ChEBI" id="CHEBI:84201"/>
        <dbReference type="ChEBI" id="CHEBI:136330"/>
    </reaction>
    <physiologicalReaction direction="left-to-right" evidence="10">
        <dbReference type="Rhea" id="RHEA:52081"/>
    </physiologicalReaction>
</comment>
<comment type="catalytic activity">
    <reaction evidence="1">
        <text>9-(9Z-hexadecenoyloxy)-octadecanoate + H2O = (9Z)-hexadecenoate + 9-hydroxy-octadecanoate + H(+)</text>
        <dbReference type="Rhea" id="RHEA:52068"/>
        <dbReference type="ChEBI" id="CHEBI:15377"/>
        <dbReference type="ChEBI" id="CHEBI:15378"/>
        <dbReference type="ChEBI" id="CHEBI:32372"/>
        <dbReference type="ChEBI" id="CHEBI:136286"/>
        <dbReference type="ChEBI" id="CHEBI:136309"/>
    </reaction>
    <physiologicalReaction direction="left-to-right" evidence="1">
        <dbReference type="Rhea" id="RHEA:52069"/>
    </physiologicalReaction>
</comment>
<comment type="catalytic activity">
    <reaction evidence="13">
        <text>9-octadecanoyloxy-octadecanoate + H2O = 9-hydroxy-octadecanoate + octadecanoate + H(+)</text>
        <dbReference type="Rhea" id="RHEA:52096"/>
        <dbReference type="ChEBI" id="CHEBI:15377"/>
        <dbReference type="ChEBI" id="CHEBI:15378"/>
        <dbReference type="ChEBI" id="CHEBI:25629"/>
        <dbReference type="ChEBI" id="CHEBI:136286"/>
        <dbReference type="ChEBI" id="CHEBI:136373"/>
    </reaction>
    <physiologicalReaction direction="left-to-right" evidence="13">
        <dbReference type="Rhea" id="RHEA:52097"/>
    </physiologicalReaction>
</comment>
<comment type="caution">
    <text evidence="18">The sequence shown here is derived from an EMBL/GenBank/DDBJ whole genome shotgun (WGS) entry which is preliminary data.</text>
</comment>
<dbReference type="InterPro" id="IPR006838">
    <property type="entry name" value="ADTRP_AIG1"/>
</dbReference>
<evidence type="ECO:0000256" key="16">
    <source>
        <dbReference type="ARBA" id="ARBA00049428"/>
    </source>
</evidence>
<evidence type="ECO:0000256" key="10">
    <source>
        <dbReference type="ARBA" id="ARBA00048680"/>
    </source>
</evidence>
<evidence type="ECO:0000256" key="2">
    <source>
        <dbReference type="ARBA" id="ARBA00004127"/>
    </source>
</evidence>
<comment type="catalytic activity">
    <reaction evidence="15">
        <text>13-(9Z-hexadecenoyloxy)-octadecanoate + H2O = 13-hydroxy-octadecanoate + (9Z)-hexadecenoate + H(+)</text>
        <dbReference type="Rhea" id="RHEA:52076"/>
        <dbReference type="ChEBI" id="CHEBI:15377"/>
        <dbReference type="ChEBI" id="CHEBI:15378"/>
        <dbReference type="ChEBI" id="CHEBI:32372"/>
        <dbReference type="ChEBI" id="CHEBI:136304"/>
        <dbReference type="ChEBI" id="CHEBI:136315"/>
    </reaction>
    <physiologicalReaction direction="left-to-right" evidence="15">
        <dbReference type="Rhea" id="RHEA:52077"/>
    </physiologicalReaction>
</comment>
<evidence type="ECO:0000256" key="7">
    <source>
        <dbReference type="ARBA" id="ARBA00047368"/>
    </source>
</evidence>
<accession>A0AAW1UVM0</accession>
<feature type="transmembrane region" description="Helical" evidence="17">
    <location>
        <begin position="199"/>
        <end position="220"/>
    </location>
</feature>
<feature type="transmembrane region" description="Helical" evidence="17">
    <location>
        <begin position="55"/>
        <end position="77"/>
    </location>
</feature>
<feature type="transmembrane region" description="Helical" evidence="17">
    <location>
        <begin position="89"/>
        <end position="110"/>
    </location>
</feature>
<evidence type="ECO:0000256" key="14">
    <source>
        <dbReference type="ARBA" id="ARBA00049296"/>
    </source>
</evidence>